<dbReference type="InterPro" id="IPR017520">
    <property type="entry name" value="CHP03086"/>
</dbReference>
<dbReference type="Pfam" id="PF11716">
    <property type="entry name" value="MDMPI_N"/>
    <property type="match status" value="1"/>
</dbReference>
<keyword evidence="3" id="KW-1185">Reference proteome</keyword>
<evidence type="ECO:0000313" key="2">
    <source>
        <dbReference type="EMBL" id="MFC1401990.1"/>
    </source>
</evidence>
<dbReference type="SUPFAM" id="SSF109854">
    <property type="entry name" value="DinB/YfiT-like putative metalloenzymes"/>
    <property type="match status" value="1"/>
</dbReference>
<accession>A0ABV6UKK8</accession>
<evidence type="ECO:0000259" key="1">
    <source>
        <dbReference type="Pfam" id="PF11716"/>
    </source>
</evidence>
<dbReference type="NCBIfam" id="TIGR03086">
    <property type="entry name" value="TIGR03086 family metal-binding protein"/>
    <property type="match status" value="1"/>
</dbReference>
<dbReference type="Gene3D" id="1.20.120.450">
    <property type="entry name" value="dinb family like domain"/>
    <property type="match status" value="1"/>
</dbReference>
<dbReference type="EMBL" id="JBHEZZ010000005">
    <property type="protein sequence ID" value="MFC1401990.1"/>
    <property type="molecule type" value="Genomic_DNA"/>
</dbReference>
<dbReference type="Proteomes" id="UP001592528">
    <property type="component" value="Unassembled WGS sequence"/>
</dbReference>
<proteinExistence type="predicted"/>
<dbReference type="InterPro" id="IPR024344">
    <property type="entry name" value="MDMPI_metal-binding"/>
</dbReference>
<gene>
    <name evidence="2" type="ORF">ACEZDJ_11910</name>
</gene>
<name>A0ABV6UKK8_9ACTN</name>
<dbReference type="InterPro" id="IPR017517">
    <property type="entry name" value="Maleyloyr_isom"/>
</dbReference>
<organism evidence="2 3">
    <name type="scientific">Streptacidiphilus cavernicola</name>
    <dbReference type="NCBI Taxonomy" id="3342716"/>
    <lineage>
        <taxon>Bacteria</taxon>
        <taxon>Bacillati</taxon>
        <taxon>Actinomycetota</taxon>
        <taxon>Actinomycetes</taxon>
        <taxon>Kitasatosporales</taxon>
        <taxon>Streptomycetaceae</taxon>
        <taxon>Streptacidiphilus</taxon>
    </lineage>
</organism>
<dbReference type="InterPro" id="IPR034660">
    <property type="entry name" value="DinB/YfiT-like"/>
</dbReference>
<dbReference type="RefSeq" id="WP_030262549.1">
    <property type="nucleotide sequence ID" value="NZ_JBHEZZ010000005.1"/>
</dbReference>
<comment type="caution">
    <text evidence="2">The sequence shown here is derived from an EMBL/GenBank/DDBJ whole genome shotgun (WGS) entry which is preliminary data.</text>
</comment>
<evidence type="ECO:0000313" key="3">
    <source>
        <dbReference type="Proteomes" id="UP001592528"/>
    </source>
</evidence>
<dbReference type="NCBIfam" id="TIGR03083">
    <property type="entry name" value="maleylpyruvate isomerase family mycothiol-dependent enzyme"/>
    <property type="match status" value="1"/>
</dbReference>
<reference evidence="2 3" key="1">
    <citation type="submission" date="2024-09" db="EMBL/GenBank/DDBJ databases">
        <authorList>
            <person name="Lee S.D."/>
        </authorList>
    </citation>
    <scope>NUCLEOTIDE SEQUENCE [LARGE SCALE GENOMIC DNA]</scope>
    <source>
        <strain evidence="2 3">N1-5</strain>
    </source>
</reference>
<feature type="domain" description="Mycothiol-dependent maleylpyruvate isomerase metal-binding" evidence="1">
    <location>
        <begin position="9"/>
        <end position="94"/>
    </location>
</feature>
<protein>
    <submittedName>
        <fullName evidence="2">TIGR03086 family metal-binding protein</fullName>
    </submittedName>
</protein>
<sequence length="187" mass="19583">MNPDTHRLDRAFASTRSVLAQIRPDQLGDPTPCSSWDVRAVINHVIGSAHWATASIGLGVESADVDFAAGDFLASYDDCARAALAAFGTDGILDLTVRLAFGEFSGAEVLGMAEADQFTHGWDLARAIGLPTDLDPGLAEELLATTQKTITEAYRGPDGAAPFGPERTAPADAAPADRLAAFLGRTV</sequence>